<dbReference type="Proteomes" id="UP001186974">
    <property type="component" value="Unassembled WGS sequence"/>
</dbReference>
<proteinExistence type="predicted"/>
<dbReference type="EMBL" id="JAWDJW010000502">
    <property type="protein sequence ID" value="KAK3080572.1"/>
    <property type="molecule type" value="Genomic_DNA"/>
</dbReference>
<evidence type="ECO:0000313" key="2">
    <source>
        <dbReference type="Proteomes" id="UP001186974"/>
    </source>
</evidence>
<name>A0ACC3DV84_9PEZI</name>
<accession>A0ACC3DV84</accession>
<comment type="caution">
    <text evidence="1">The sequence shown here is derived from an EMBL/GenBank/DDBJ whole genome shotgun (WGS) entry which is preliminary data.</text>
</comment>
<gene>
    <name evidence="1" type="ORF">LTS18_000157</name>
</gene>
<protein>
    <submittedName>
        <fullName evidence="1">Uncharacterized protein</fullName>
    </submittedName>
</protein>
<sequence>MSRGRQYPSARSKEVAKSLGKKATKKAIGYTQQALDTYKDLAASNPKKRDVPTAPEPAATRKVLPDIAELAPRKVTLTSHTIDLQPAGDVGDNCDSFDESDEVGHMSQRPSTNTSLLLRCVSDRLNSAMGDGGFADESLDELVGPLNCQRLHDEAAEAIFSQKSSIATSEQESISTLATSDSMSSPEEQDKPRTPSVCLGNAGSLSDTKEEAPEVFVSKDYENQEHNALDQHAEFVHMEHARSPSAASTIDAGLGISFLNGDKNNSETAIWLDAQQRAPAASSSTSSAEKNSSFRASIEKFNKKHGLVFPDEEDELEQLIAEDNKRKARDLIVATPEALNNLTEETEEEWAGGQLEDEEAKEEWYEDEPAYDGEKMADGLDNNRTDDCPSMFDHYAGNDGLPNIAGGSAKVPDLLFEDTVAQRQGFSSSAEWLASLTADEADRAHYVGNVSSPEEIAACVQGLIFQGRHPPSYAAFAKYVCYDDYDYLCVFLNGNWTQTCVQPLYNHNVDERFASERYAYDMAVQSSESGVLLQYLSIKNGFTDKYLSQNAQIGLPTEMLFRQPTTRDAYSANESGVGMRWSYPRQPHYQRQCAHRDGTVARSKLSTEVKPENIESEDHSSEGDDWAVSDDGEDKLTRHNIMLTPFKPNDWIDRENEEATTDQVLHEDGPYAFHAADLAGMEVASRQKYWDLPLESPTVQDNPAELHPQQNTGEDFDGANEDVDDNILDTEGGDDESIHKGVVFRTRSSQEIDDHAFDYLATDLEDGSECHLADRTASDAQDELLIIKPAGLLTIDPFDSELDELAVEEKQDYENEKDGDKKEVDPTTAILETICAVAETSSYTQGLSGIPDLLEGGDQVKEINISGIVVATPRSPPKLINCVPALQHGDIVAILARAYTFVDTDAVGYTHQPRILSENTPWANNEADDDDLYDELYAAPSPTLNDSPESGSHEDYDSSTNSDESYFVDEDEEEIVEHITPSSSQSDIGAVSISSVSKHTIKEIGPLLIPGLGLLESPMPNAEMLGEHPEEAALPSSTAYSSAPSTASIGTAARLVSFEWERPFVILEAASKAAKDEENARQARMLHHARTTLEKSKPTFAGDTSTEGRMRNFAQNIKWDAAKTIKGICWTASMAAESSESRLYTFSQETKDKLRKFRLSTSRAKDPQAVICNAAPLAPSRHKIIPRDCFPPPQDAIDKKTLEIKSDTPDVYTSLSEIGDELPDHSPRFVLLSYPLTLSSGRMSVPYVMLFYLPETCNAELRMLYAGAKELVRNQSEVGRIIEIDSVEDLEGIEDELKGES</sequence>
<organism evidence="1 2">
    <name type="scientific">Coniosporium uncinatum</name>
    <dbReference type="NCBI Taxonomy" id="93489"/>
    <lineage>
        <taxon>Eukaryota</taxon>
        <taxon>Fungi</taxon>
        <taxon>Dikarya</taxon>
        <taxon>Ascomycota</taxon>
        <taxon>Pezizomycotina</taxon>
        <taxon>Dothideomycetes</taxon>
        <taxon>Dothideomycetes incertae sedis</taxon>
        <taxon>Coniosporium</taxon>
    </lineage>
</organism>
<keyword evidence="2" id="KW-1185">Reference proteome</keyword>
<reference evidence="1" key="1">
    <citation type="submission" date="2024-09" db="EMBL/GenBank/DDBJ databases">
        <title>Black Yeasts Isolated from many extreme environments.</title>
        <authorList>
            <person name="Coleine C."/>
            <person name="Stajich J.E."/>
            <person name="Selbmann L."/>
        </authorList>
    </citation>
    <scope>NUCLEOTIDE SEQUENCE</scope>
    <source>
        <strain evidence="1">CCFEE 5737</strain>
    </source>
</reference>
<evidence type="ECO:0000313" key="1">
    <source>
        <dbReference type="EMBL" id="KAK3080572.1"/>
    </source>
</evidence>